<keyword evidence="4" id="KW-1185">Reference proteome</keyword>
<feature type="signal peptide" evidence="1">
    <location>
        <begin position="1"/>
        <end position="22"/>
    </location>
</feature>
<dbReference type="Pfam" id="PF09286">
    <property type="entry name" value="Pro-kuma_activ"/>
    <property type="match status" value="1"/>
</dbReference>
<evidence type="ECO:0000259" key="2">
    <source>
        <dbReference type="SMART" id="SM00944"/>
    </source>
</evidence>
<evidence type="ECO:0000313" key="4">
    <source>
        <dbReference type="Proteomes" id="UP000298061"/>
    </source>
</evidence>
<dbReference type="AlphaFoldDB" id="A0A4Z0A9T1"/>
<gene>
    <name evidence="3" type="ORF">EWM64_g908</name>
</gene>
<dbReference type="OrthoDB" id="409122at2759"/>
<dbReference type="Proteomes" id="UP000298061">
    <property type="component" value="Unassembled WGS sequence"/>
</dbReference>
<dbReference type="EMBL" id="SFCI01000053">
    <property type="protein sequence ID" value="TFY83097.1"/>
    <property type="molecule type" value="Genomic_DNA"/>
</dbReference>
<organism evidence="3 4">
    <name type="scientific">Hericium alpestre</name>
    <dbReference type="NCBI Taxonomy" id="135208"/>
    <lineage>
        <taxon>Eukaryota</taxon>
        <taxon>Fungi</taxon>
        <taxon>Dikarya</taxon>
        <taxon>Basidiomycota</taxon>
        <taxon>Agaricomycotina</taxon>
        <taxon>Agaricomycetes</taxon>
        <taxon>Russulales</taxon>
        <taxon>Hericiaceae</taxon>
        <taxon>Hericium</taxon>
    </lineage>
</organism>
<accession>A0A4Z0A9T1</accession>
<dbReference type="SMART" id="SM00944">
    <property type="entry name" value="Pro-kuma_activ"/>
    <property type="match status" value="1"/>
</dbReference>
<feature type="domain" description="Peptidase S53 activation" evidence="2">
    <location>
        <begin position="37"/>
        <end position="182"/>
    </location>
</feature>
<dbReference type="SUPFAM" id="SSF54897">
    <property type="entry name" value="Protease propeptides/inhibitors"/>
    <property type="match status" value="1"/>
</dbReference>
<keyword evidence="1" id="KW-0732">Signal</keyword>
<dbReference type="GO" id="GO:0008240">
    <property type="term" value="F:tripeptidyl-peptidase activity"/>
    <property type="evidence" value="ECO:0007669"/>
    <property type="project" value="TreeGrafter"/>
</dbReference>
<dbReference type="STRING" id="135208.A0A4Z0A9T1"/>
<feature type="chain" id="PRO_5021448085" description="Peptidase S53 activation domain-containing protein" evidence="1">
    <location>
        <begin position="23"/>
        <end position="316"/>
    </location>
</feature>
<protein>
    <recommendedName>
        <fullName evidence="2">Peptidase S53 activation domain-containing protein</fullName>
    </recommendedName>
</protein>
<comment type="caution">
    <text evidence="3">The sequence shown here is derived from an EMBL/GenBank/DDBJ whole genome shotgun (WGS) entry which is preliminary data.</text>
</comment>
<reference evidence="3 4" key="1">
    <citation type="submission" date="2019-02" db="EMBL/GenBank/DDBJ databases">
        <title>Genome sequencing of the rare red list fungi Hericium alpestre (H. flagellum).</title>
        <authorList>
            <person name="Buettner E."/>
            <person name="Kellner H."/>
        </authorList>
    </citation>
    <scope>NUCLEOTIDE SEQUENCE [LARGE SCALE GENOMIC DNA]</scope>
    <source>
        <strain evidence="3 4">DSM 108284</strain>
    </source>
</reference>
<dbReference type="CDD" id="cd11377">
    <property type="entry name" value="Pro-peptidase_S53"/>
    <property type="match status" value="1"/>
</dbReference>
<name>A0A4Z0A9T1_9AGAM</name>
<dbReference type="PANTHER" id="PTHR14218">
    <property type="entry name" value="PROTEASE S8 TRIPEPTIDYL PEPTIDASE I CLN2"/>
    <property type="match status" value="1"/>
</dbReference>
<proteinExistence type="predicted"/>
<evidence type="ECO:0000256" key="1">
    <source>
        <dbReference type="SAM" id="SignalP"/>
    </source>
</evidence>
<dbReference type="GO" id="GO:0004175">
    <property type="term" value="F:endopeptidase activity"/>
    <property type="evidence" value="ECO:0007669"/>
    <property type="project" value="TreeGrafter"/>
</dbReference>
<sequence>MFARTRLVAALALSTAIASASTSPSDTVVKHSWPQIPHGWEYHTTPDPDHTVSLQVGLKQDRVDELISALHEVSDPAHPRYGQHLLKEAVEELVAPSNKTISQVHEWLRTHNVLLDAVTYSPARDWLFLPPLPVSTVERMLSASFVSYRHISSGAFKTRTLSYSVPRHLEENIDIVHPTTVFDGMKDMRVTSRLSDDKIMAAASGPGTTVKGPAGQDIPASCNTTVTPTCLQALYMTEGYVPQAAEKGNRIGIAGYLKQFVNFADLQFRPDAVGANVTVMLVDGGLNDQSIAGTEVGTHLMSAPHTMKKYCAHQSG</sequence>
<dbReference type="GO" id="GO:0006508">
    <property type="term" value="P:proteolysis"/>
    <property type="evidence" value="ECO:0007669"/>
    <property type="project" value="TreeGrafter"/>
</dbReference>
<evidence type="ECO:0000313" key="3">
    <source>
        <dbReference type="EMBL" id="TFY83097.1"/>
    </source>
</evidence>
<dbReference type="InterPro" id="IPR015366">
    <property type="entry name" value="S53_propep"/>
</dbReference>
<dbReference type="PANTHER" id="PTHR14218:SF15">
    <property type="entry name" value="TRIPEPTIDYL-PEPTIDASE 1"/>
    <property type="match status" value="1"/>
</dbReference>
<dbReference type="InterPro" id="IPR050819">
    <property type="entry name" value="Tripeptidyl-peptidase_I"/>
</dbReference>